<feature type="transmembrane region" description="Helical" evidence="2">
    <location>
        <begin position="376"/>
        <end position="401"/>
    </location>
</feature>
<evidence type="ECO:0000313" key="4">
    <source>
        <dbReference type="Proteomes" id="UP001237071"/>
    </source>
</evidence>
<feature type="compositionally biased region" description="Polar residues" evidence="1">
    <location>
        <begin position="535"/>
        <end position="544"/>
    </location>
</feature>
<keyword evidence="2" id="KW-1133">Transmembrane helix</keyword>
<feature type="transmembrane region" description="Helical" evidence="2">
    <location>
        <begin position="304"/>
        <end position="323"/>
    </location>
</feature>
<evidence type="ECO:0008006" key="5">
    <source>
        <dbReference type="Google" id="ProtNLM"/>
    </source>
</evidence>
<evidence type="ECO:0000256" key="2">
    <source>
        <dbReference type="SAM" id="Phobius"/>
    </source>
</evidence>
<proteinExistence type="predicted"/>
<sequence>MQKAFEKLTGVDIFSLKSYMEPTGFGSFNGVWVMINEILVNFFFFFLNAVVGFFSLLIRILENIDLYNLYKRYVYDGAKSIWQGFAGSNVGGIGNNSLVSVLLLISAIYLFFQYFFTRGNISRKVLHLCLVIMLGFTYFGSIANSSGGLYILDTVDNFSKDVSKKITNISISYGDDKSVKVGDSLADSYIAETSYKAYLFVNTGQENGKYKSSKDGKEKDFDDSKVLGSSKDGKFTPVKTKDREDYLDKLGDGANDDSEDNRWVSAVSDFIFIRTFYVIFKIIEAFVLAIPIILVQLLNVTAQVIVLMMILLFPFILLMSFIPRMQDLIFGALKLMFGGLAFPAITSLITLIIFYIEKLVEGLITDGFDSVLKTLPSLVLFGLVFKLLVSVVAKASVYLLLWKYKGQLIQVILGSRARMVTDDIGRKVEAGVTTGRDFASQAPQRSLATAQHLGNFALASAGLTAGAIGNTINRFRPNSSPTMAVPEQSQEETPVQPNEEPLPSTENSPTSPDIKEPTSPKQEITAPITEEEVSTPLTDMNPSSPIIEETENPQSEFEQLKSQRLTTLQKLRVQSLEKRLEVYKDPEAMFTAQGSNAFTRNYRKTMTKDQKLQANIDRRNRLTQRLNELRGGIS</sequence>
<keyword evidence="2" id="KW-0472">Membrane</keyword>
<keyword evidence="2" id="KW-0812">Transmembrane</keyword>
<organism evidence="3 4">
    <name type="scientific">Streptococcus dysgalactiae</name>
    <dbReference type="NCBI Taxonomy" id="1334"/>
    <lineage>
        <taxon>Bacteria</taxon>
        <taxon>Bacillati</taxon>
        <taxon>Bacillota</taxon>
        <taxon>Bacilli</taxon>
        <taxon>Lactobacillales</taxon>
        <taxon>Streptococcaceae</taxon>
        <taxon>Streptococcus</taxon>
    </lineage>
</organism>
<evidence type="ECO:0000313" key="3">
    <source>
        <dbReference type="EMBL" id="MDQ0263832.1"/>
    </source>
</evidence>
<accession>A0ABU0A966</accession>
<keyword evidence="4" id="KW-1185">Reference proteome</keyword>
<dbReference type="EMBL" id="JAUSTL010000022">
    <property type="protein sequence ID" value="MDQ0263832.1"/>
    <property type="molecule type" value="Genomic_DNA"/>
</dbReference>
<feature type="compositionally biased region" description="Polar residues" evidence="1">
    <location>
        <begin position="474"/>
        <end position="496"/>
    </location>
</feature>
<feature type="transmembrane region" description="Helical" evidence="2">
    <location>
        <begin position="38"/>
        <end position="61"/>
    </location>
</feature>
<feature type="region of interest" description="Disordered" evidence="1">
    <location>
        <begin position="474"/>
        <end position="552"/>
    </location>
</feature>
<name>A0ABU0A966_STRDY</name>
<gene>
    <name evidence="3" type="ORF">J2S26_001935</name>
</gene>
<dbReference type="Proteomes" id="UP001237071">
    <property type="component" value="Unassembled WGS sequence"/>
</dbReference>
<dbReference type="RefSeq" id="WP_003053783.1">
    <property type="nucleotide sequence ID" value="NZ_CP066073.1"/>
</dbReference>
<feature type="transmembrane region" description="Helical" evidence="2">
    <location>
        <begin position="335"/>
        <end position="356"/>
    </location>
</feature>
<feature type="transmembrane region" description="Helical" evidence="2">
    <location>
        <begin position="98"/>
        <end position="116"/>
    </location>
</feature>
<reference evidence="3 4" key="1">
    <citation type="submission" date="2023-07" db="EMBL/GenBank/DDBJ databases">
        <title>Genomic Encyclopedia of Type Strains, Phase IV (KMG-IV): sequencing the most valuable type-strain genomes for metagenomic binning, comparative biology and taxonomic classification.</title>
        <authorList>
            <person name="Goeker M."/>
        </authorList>
    </citation>
    <scope>NUCLEOTIDE SEQUENCE [LARGE SCALE GENOMIC DNA]</scope>
    <source>
        <strain evidence="3 4">DSM 23147</strain>
    </source>
</reference>
<evidence type="ECO:0000256" key="1">
    <source>
        <dbReference type="SAM" id="MobiDB-lite"/>
    </source>
</evidence>
<feature type="transmembrane region" description="Helical" evidence="2">
    <location>
        <begin position="278"/>
        <end position="298"/>
    </location>
</feature>
<comment type="caution">
    <text evidence="3">The sequence shown here is derived from an EMBL/GenBank/DDBJ whole genome shotgun (WGS) entry which is preliminary data.</text>
</comment>
<protein>
    <recommendedName>
        <fullName evidence="5">Conjugal transfer protein</fullName>
    </recommendedName>
</protein>